<dbReference type="EMBL" id="CP016286">
    <property type="protein sequence ID" value="ANP84478.1"/>
    <property type="molecule type" value="Genomic_DNA"/>
</dbReference>
<gene>
    <name evidence="1" type="ORF">BA011_01125</name>
</gene>
<protein>
    <submittedName>
        <fullName evidence="1">Uncharacterized protein</fullName>
    </submittedName>
</protein>
<evidence type="ECO:0000313" key="1">
    <source>
        <dbReference type="EMBL" id="ANP84478.1"/>
    </source>
</evidence>
<dbReference type="RefSeq" id="WP_065279125.1">
    <property type="nucleotide sequence ID" value="NZ_CP016286.1"/>
</dbReference>
<organism evidence="1 2">
    <name type="scientific">Rhizobium leguminosarum</name>
    <dbReference type="NCBI Taxonomy" id="384"/>
    <lineage>
        <taxon>Bacteria</taxon>
        <taxon>Pseudomonadati</taxon>
        <taxon>Pseudomonadota</taxon>
        <taxon>Alphaproteobacteria</taxon>
        <taxon>Hyphomicrobiales</taxon>
        <taxon>Rhizobiaceae</taxon>
        <taxon>Rhizobium/Agrobacterium group</taxon>
        <taxon>Rhizobium</taxon>
    </lineage>
</organism>
<dbReference type="OrthoDB" id="8369639at2"/>
<proteinExistence type="predicted"/>
<dbReference type="Proteomes" id="UP000092691">
    <property type="component" value="Chromosome"/>
</dbReference>
<sequence length="87" mass="10003">MQHIRKIETEESKRDARWNGAQTIGDCRAYMAIEAQRMGALGFAFLRRPEHSIRGPSWLRGAAASVEEHYRYAREIMGIASNDQFYA</sequence>
<evidence type="ECO:0000313" key="2">
    <source>
        <dbReference type="Proteomes" id="UP000092691"/>
    </source>
</evidence>
<reference evidence="1 2" key="1">
    <citation type="submission" date="2016-06" db="EMBL/GenBank/DDBJ databases">
        <title>Microsymbionts genomes from the relict species Vavilovia formosa.</title>
        <authorList>
            <person name="Chirak E."/>
            <person name="Kimeklis A."/>
            <person name="Andronov E."/>
        </authorList>
    </citation>
    <scope>NUCLEOTIDE SEQUENCE [LARGE SCALE GENOMIC DNA]</scope>
    <source>
        <strain evidence="1 2">Vaf10</strain>
    </source>
</reference>
<accession>A0A1B1C3W9</accession>
<name>A0A1B1C3W9_RHILE</name>
<dbReference type="AlphaFoldDB" id="A0A1B1C3W9"/>